<comment type="caution">
    <text evidence="2">The sequence shown here is derived from an EMBL/GenBank/DDBJ whole genome shotgun (WGS) entry which is preliminary data.</text>
</comment>
<organism evidence="2 3">
    <name type="scientific">Ensete ventricosum</name>
    <name type="common">Abyssinian banana</name>
    <name type="synonym">Musa ensete</name>
    <dbReference type="NCBI Taxonomy" id="4639"/>
    <lineage>
        <taxon>Eukaryota</taxon>
        <taxon>Viridiplantae</taxon>
        <taxon>Streptophyta</taxon>
        <taxon>Embryophyta</taxon>
        <taxon>Tracheophyta</taxon>
        <taxon>Spermatophyta</taxon>
        <taxon>Magnoliopsida</taxon>
        <taxon>Liliopsida</taxon>
        <taxon>Zingiberales</taxon>
        <taxon>Musaceae</taxon>
        <taxon>Ensete</taxon>
    </lineage>
</organism>
<proteinExistence type="predicted"/>
<evidence type="ECO:0000313" key="3">
    <source>
        <dbReference type="Proteomes" id="UP000287651"/>
    </source>
</evidence>
<dbReference type="AlphaFoldDB" id="A0A426ZUG1"/>
<feature type="compositionally biased region" description="Basic and acidic residues" evidence="1">
    <location>
        <begin position="198"/>
        <end position="212"/>
    </location>
</feature>
<evidence type="ECO:0000313" key="2">
    <source>
        <dbReference type="EMBL" id="RRT67600.1"/>
    </source>
</evidence>
<feature type="region of interest" description="Disordered" evidence="1">
    <location>
        <begin position="19"/>
        <end position="276"/>
    </location>
</feature>
<feature type="compositionally biased region" description="Basic and acidic residues" evidence="1">
    <location>
        <begin position="55"/>
        <end position="69"/>
    </location>
</feature>
<dbReference type="Proteomes" id="UP000287651">
    <property type="component" value="Unassembled WGS sequence"/>
</dbReference>
<feature type="compositionally biased region" description="Acidic residues" evidence="1">
    <location>
        <begin position="34"/>
        <end position="54"/>
    </location>
</feature>
<sequence>MASIQRVATTFFRAIDEKQGTPYVFRGARPSPTEIDDPQDEPADLPSEDSDQEELDRFIQEIEDAADKEWAEEEAAEKEESSRIRYWSKDGMGMPSRASDWSSRSSEENRGHGRGSNGASGGLRTTESRKWSSDPEISGDSEGDEWEYDDEVDNAVADIQSDENSEDETLERLPNRRQRNSRVGQEEAFRTRGNKRNKWVENEDIRPPNDMHEDSEDGSWESEDEDKHDLLETEGTAYDYLSSSSSSNEDFDSNGGNGRGMGELKKKKIDESWDSD</sequence>
<evidence type="ECO:0000256" key="1">
    <source>
        <dbReference type="SAM" id="MobiDB-lite"/>
    </source>
</evidence>
<feature type="compositionally biased region" description="Basic and acidic residues" evidence="1">
    <location>
        <begin position="262"/>
        <end position="276"/>
    </location>
</feature>
<feature type="compositionally biased region" description="Acidic residues" evidence="1">
    <location>
        <begin position="213"/>
        <end position="224"/>
    </location>
</feature>
<dbReference type="InterPro" id="IPR040286">
    <property type="entry name" value="At3g25440-like"/>
</dbReference>
<name>A0A426ZUG1_ENSVE</name>
<dbReference type="PANTHER" id="PTHR31426:SF4">
    <property type="entry name" value="CRM-DOMAIN CONTAINING FACTOR CFM9, MITOCHONDRIAL"/>
    <property type="match status" value="1"/>
</dbReference>
<feature type="compositionally biased region" description="Acidic residues" evidence="1">
    <location>
        <begin position="137"/>
        <end position="153"/>
    </location>
</feature>
<protein>
    <submittedName>
        <fullName evidence="2">Uncharacterized protein</fullName>
    </submittedName>
</protein>
<reference evidence="2 3" key="1">
    <citation type="journal article" date="2014" name="Agronomy (Basel)">
        <title>A Draft Genome Sequence for Ensete ventricosum, the Drought-Tolerant Tree Against Hunger.</title>
        <authorList>
            <person name="Harrison J."/>
            <person name="Moore K.A."/>
            <person name="Paszkiewicz K."/>
            <person name="Jones T."/>
            <person name="Grant M."/>
            <person name="Ambacheew D."/>
            <person name="Muzemil S."/>
            <person name="Studholme D.J."/>
        </authorList>
    </citation>
    <scope>NUCLEOTIDE SEQUENCE [LARGE SCALE GENOMIC DNA]</scope>
</reference>
<feature type="compositionally biased region" description="Acidic residues" evidence="1">
    <location>
        <begin position="160"/>
        <end position="169"/>
    </location>
</feature>
<dbReference type="EMBL" id="AMZH03004983">
    <property type="protein sequence ID" value="RRT67600.1"/>
    <property type="molecule type" value="Genomic_DNA"/>
</dbReference>
<dbReference type="PANTHER" id="PTHR31426">
    <property type="entry name" value="GROUP II INTRON SPLICING FACTOR CRS1-LIKE"/>
    <property type="match status" value="1"/>
</dbReference>
<accession>A0A426ZUG1</accession>
<gene>
    <name evidence="2" type="ORF">B296_00029463</name>
</gene>